<proteinExistence type="predicted"/>
<gene>
    <name evidence="1" type="ORF">GCM10022232_23350</name>
</gene>
<dbReference type="EMBL" id="BAAAZX010000005">
    <property type="protein sequence ID" value="GAA3989066.1"/>
    <property type="molecule type" value="Genomic_DNA"/>
</dbReference>
<evidence type="ECO:0000313" key="2">
    <source>
        <dbReference type="Proteomes" id="UP001500456"/>
    </source>
</evidence>
<keyword evidence="2" id="KW-1185">Reference proteome</keyword>
<organism evidence="1 2">
    <name type="scientific">Streptomyces plumbiresistens</name>
    <dbReference type="NCBI Taxonomy" id="511811"/>
    <lineage>
        <taxon>Bacteria</taxon>
        <taxon>Bacillati</taxon>
        <taxon>Actinomycetota</taxon>
        <taxon>Actinomycetes</taxon>
        <taxon>Kitasatosporales</taxon>
        <taxon>Streptomycetaceae</taxon>
        <taxon>Streptomyces</taxon>
    </lineage>
</organism>
<accession>A0ABP7QWL2</accession>
<dbReference type="Proteomes" id="UP001500456">
    <property type="component" value="Unassembled WGS sequence"/>
</dbReference>
<comment type="caution">
    <text evidence="1">The sequence shown here is derived from an EMBL/GenBank/DDBJ whole genome shotgun (WGS) entry which is preliminary data.</text>
</comment>
<name>A0ABP7QWL2_9ACTN</name>
<sequence length="80" mass="9318">MRIWFEFKDTGRDAHVELPAVPRVGEGVVWVTEGEDPDDGTVVEYRKKYRVQHVDWTISQRLSMTPQQDPPVILVRLELV</sequence>
<reference evidence="2" key="1">
    <citation type="journal article" date="2019" name="Int. J. Syst. Evol. Microbiol.">
        <title>The Global Catalogue of Microorganisms (GCM) 10K type strain sequencing project: providing services to taxonomists for standard genome sequencing and annotation.</title>
        <authorList>
            <consortium name="The Broad Institute Genomics Platform"/>
            <consortium name="The Broad Institute Genome Sequencing Center for Infectious Disease"/>
            <person name="Wu L."/>
            <person name="Ma J."/>
        </authorList>
    </citation>
    <scope>NUCLEOTIDE SEQUENCE [LARGE SCALE GENOMIC DNA]</scope>
    <source>
        <strain evidence="2">JCM 16924</strain>
    </source>
</reference>
<evidence type="ECO:0000313" key="1">
    <source>
        <dbReference type="EMBL" id="GAA3989066.1"/>
    </source>
</evidence>
<dbReference type="RefSeq" id="WP_345563031.1">
    <property type="nucleotide sequence ID" value="NZ_BAAAZX010000005.1"/>
</dbReference>
<protein>
    <submittedName>
        <fullName evidence="1">Uncharacterized protein</fullName>
    </submittedName>
</protein>